<dbReference type="Proteomes" id="UP001642360">
    <property type="component" value="Unassembled WGS sequence"/>
</dbReference>
<evidence type="ECO:0000313" key="2">
    <source>
        <dbReference type="Proteomes" id="UP001642360"/>
    </source>
</evidence>
<evidence type="ECO:0000313" key="1">
    <source>
        <dbReference type="EMBL" id="CAK9168595.1"/>
    </source>
</evidence>
<protein>
    <submittedName>
        <fullName evidence="1">Uncharacterized protein</fullName>
    </submittedName>
</protein>
<gene>
    <name evidence="1" type="ORF">ILEXP_LOCUS37990</name>
</gene>
<accession>A0ABC8TLY3</accession>
<proteinExistence type="predicted"/>
<dbReference type="AlphaFoldDB" id="A0ABC8TLY3"/>
<keyword evidence="2" id="KW-1185">Reference proteome</keyword>
<feature type="non-terminal residue" evidence="1">
    <location>
        <position position="101"/>
    </location>
</feature>
<dbReference type="EMBL" id="CAUOFW020005103">
    <property type="protein sequence ID" value="CAK9168595.1"/>
    <property type="molecule type" value="Genomic_DNA"/>
</dbReference>
<comment type="caution">
    <text evidence="1">The sequence shown here is derived from an EMBL/GenBank/DDBJ whole genome shotgun (WGS) entry which is preliminary data.</text>
</comment>
<sequence length="101" mass="11783">MTRFGIFSNVDGKLWSCGCYGVLHVVGDDRDRGLVEEGIFIGLCIAKIVTRKMRELTWWLVDDGQRATASERDEWPQRERRERKEILAVWAKNWCLYGGVY</sequence>
<name>A0ABC8TLY3_9AQUA</name>
<reference evidence="1 2" key="1">
    <citation type="submission" date="2024-02" db="EMBL/GenBank/DDBJ databases">
        <authorList>
            <person name="Vignale AGUSTIN F."/>
            <person name="Sosa J E."/>
            <person name="Modenutti C."/>
        </authorList>
    </citation>
    <scope>NUCLEOTIDE SEQUENCE [LARGE SCALE GENOMIC DNA]</scope>
</reference>
<organism evidence="1 2">
    <name type="scientific">Ilex paraguariensis</name>
    <name type="common">yerba mate</name>
    <dbReference type="NCBI Taxonomy" id="185542"/>
    <lineage>
        <taxon>Eukaryota</taxon>
        <taxon>Viridiplantae</taxon>
        <taxon>Streptophyta</taxon>
        <taxon>Embryophyta</taxon>
        <taxon>Tracheophyta</taxon>
        <taxon>Spermatophyta</taxon>
        <taxon>Magnoliopsida</taxon>
        <taxon>eudicotyledons</taxon>
        <taxon>Gunneridae</taxon>
        <taxon>Pentapetalae</taxon>
        <taxon>asterids</taxon>
        <taxon>campanulids</taxon>
        <taxon>Aquifoliales</taxon>
        <taxon>Aquifoliaceae</taxon>
        <taxon>Ilex</taxon>
    </lineage>
</organism>